<evidence type="ECO:0000313" key="6">
    <source>
        <dbReference type="RefSeq" id="XP_014501905.1"/>
    </source>
</evidence>
<evidence type="ECO:0000256" key="1">
    <source>
        <dbReference type="ARBA" id="ARBA00023117"/>
    </source>
</evidence>
<feature type="compositionally biased region" description="Low complexity" evidence="3">
    <location>
        <begin position="559"/>
        <end position="570"/>
    </location>
</feature>
<dbReference type="PANTHER" id="PTHR37888">
    <property type="entry name" value="DNA-BINDING BROMODOMAIN-CONTAINING PROTEIN"/>
    <property type="match status" value="1"/>
</dbReference>
<reference evidence="5" key="1">
    <citation type="journal article" date="2014" name="Nat. Commun.">
        <title>Genome sequence of mungbean and insights into evolution within Vigna species.</title>
        <authorList>
            <person name="Kang Y.J."/>
            <person name="Kim S.K."/>
            <person name="Kim M.Y."/>
            <person name="Lestari P."/>
            <person name="Kim K.H."/>
            <person name="Ha B.K."/>
            <person name="Jun T.H."/>
            <person name="Hwang W.J."/>
            <person name="Lee T."/>
            <person name="Lee J."/>
            <person name="Shim S."/>
            <person name="Yoon M.Y."/>
            <person name="Jang Y.E."/>
            <person name="Han K.S."/>
            <person name="Taeprayoon P."/>
            <person name="Yoon N."/>
            <person name="Somta P."/>
            <person name="Tanya P."/>
            <person name="Kim K.S."/>
            <person name="Gwag J.G."/>
            <person name="Moon J.K."/>
            <person name="Lee Y.H."/>
            <person name="Park B.S."/>
            <person name="Bombarely A."/>
            <person name="Doyle J.J."/>
            <person name="Jackson S.A."/>
            <person name="Schafleitner R."/>
            <person name="Srinives P."/>
            <person name="Varshney R.K."/>
            <person name="Lee S.H."/>
        </authorList>
    </citation>
    <scope>NUCLEOTIDE SEQUENCE [LARGE SCALE GENOMIC DNA]</scope>
    <source>
        <strain evidence="5">cv. VC1973A</strain>
    </source>
</reference>
<dbReference type="InterPro" id="IPR001487">
    <property type="entry name" value="Bromodomain"/>
</dbReference>
<dbReference type="AlphaFoldDB" id="A0A1S3U799"/>
<feature type="compositionally biased region" description="Basic and acidic residues" evidence="3">
    <location>
        <begin position="142"/>
        <end position="154"/>
    </location>
</feature>
<feature type="compositionally biased region" description="Polar residues" evidence="3">
    <location>
        <begin position="495"/>
        <end position="512"/>
    </location>
</feature>
<dbReference type="GeneID" id="106762478"/>
<feature type="compositionally biased region" description="Basic and acidic residues" evidence="3">
    <location>
        <begin position="644"/>
        <end position="663"/>
    </location>
</feature>
<evidence type="ECO:0000313" key="5">
    <source>
        <dbReference type="Proteomes" id="UP000087766"/>
    </source>
</evidence>
<feature type="compositionally biased region" description="Polar residues" evidence="3">
    <location>
        <begin position="678"/>
        <end position="687"/>
    </location>
</feature>
<dbReference type="CDD" id="cd04369">
    <property type="entry name" value="Bromodomain"/>
    <property type="match status" value="1"/>
</dbReference>
<feature type="compositionally biased region" description="Polar residues" evidence="3">
    <location>
        <begin position="206"/>
        <end position="216"/>
    </location>
</feature>
<dbReference type="InterPro" id="IPR036427">
    <property type="entry name" value="Bromodomain-like_sf"/>
</dbReference>
<dbReference type="SUPFAM" id="SSF47370">
    <property type="entry name" value="Bromodomain"/>
    <property type="match status" value="1"/>
</dbReference>
<keyword evidence="5" id="KW-1185">Reference proteome</keyword>
<feature type="region of interest" description="Disordered" evidence="3">
    <location>
        <begin position="142"/>
        <end position="346"/>
    </location>
</feature>
<dbReference type="PANTHER" id="PTHR37888:SF11">
    <property type="entry name" value="DNA-BINDING BROMODOMAIN-CONTAINING PROTEIN"/>
    <property type="match status" value="1"/>
</dbReference>
<feature type="compositionally biased region" description="Basic and acidic residues" evidence="3">
    <location>
        <begin position="276"/>
        <end position="294"/>
    </location>
</feature>
<feature type="region of interest" description="Disordered" evidence="3">
    <location>
        <begin position="1"/>
        <end position="22"/>
    </location>
</feature>
<dbReference type="RefSeq" id="XP_014501905.1">
    <property type="nucleotide sequence ID" value="XM_014646419.2"/>
</dbReference>
<proteinExistence type="predicted"/>
<name>A0A1S3U799_VIGRR</name>
<feature type="compositionally biased region" description="Basic and acidic residues" evidence="3">
    <location>
        <begin position="583"/>
        <end position="608"/>
    </location>
</feature>
<feature type="compositionally biased region" description="Gly residues" evidence="3">
    <location>
        <begin position="620"/>
        <end position="642"/>
    </location>
</feature>
<reference evidence="6" key="2">
    <citation type="submission" date="2025-08" db="UniProtKB">
        <authorList>
            <consortium name="RefSeq"/>
        </authorList>
    </citation>
    <scope>IDENTIFICATION</scope>
    <source>
        <tissue evidence="6">Leaf</tissue>
    </source>
</reference>
<evidence type="ECO:0000256" key="3">
    <source>
        <dbReference type="SAM" id="MobiDB-lite"/>
    </source>
</evidence>
<dbReference type="STRING" id="3916.A0A1S3U799"/>
<sequence length="726" mass="79249">MENHQNHKGEAEPDRENNQNQNNNQVWGTWEELLLAFAVNRHGFKDWDTVAMEVQSRATRLLATARHCEQKFHDLSRRFADQCNDGLTPPQQDAEAAGDNSDHVPWLDELRKLRVAELRREVQRRDDSILSLQLEVKRLEEEKAKENDGKDVQKPDLAVPGEVRPENDKTGGEVEEVGPANSGPERTANADKLLPTAGDESDRENQSVNESNSTGSRFDKTGEGDAKLRVEPDPVQTGSKEVDPVARKGKPVGEESNNGSYDALAKVPTCESVPPSDERKVEQDDDSSELHDSVAHSGEGGTRESSEVQSSASLTRKRKTRRRKDVSGGDGRGGDTSTLPENEEVTMLKSEPLVGILELIKGHEHSSLIESRLESQLESDRYKDIVKQPMDMETIQLRIQKGQYFSCTSAFFRDLLLLFTNATVIFPHDSPESQAARQLHRLVTTEMKNHTQAQSDPIPRKSDSLPPNIPLAKPDSLLSKNKASGPILVCRKRSSMSAKPSSTSFGQKNEQPIFNDKKERAPSDSKPPTKPCSDTDEEEPPKAKEKPVTGVRSLRRSNKNLNNKKLSSNSTPKAGSSGNKPSESLKPEKSKAEGGADKKRSAAADFLKRIKRNTSVDAVKGGGGGGGGSSSSSKGGGGGGVGAKEQKKMANNVKGDKGKERASRHSVGGSADKRNNKNIENSSQSKRSVGRPPKKAAETNAGNSKRGRENSASAGKDKRPKKRSKK</sequence>
<evidence type="ECO:0000259" key="4">
    <source>
        <dbReference type="PROSITE" id="PS50014"/>
    </source>
</evidence>
<dbReference type="CDD" id="cd00167">
    <property type="entry name" value="SANT"/>
    <property type="match status" value="1"/>
</dbReference>
<accession>A0A1S3U799</accession>
<dbReference type="OrthoDB" id="1742084at2759"/>
<feature type="region of interest" description="Disordered" evidence="3">
    <location>
        <begin position="448"/>
        <end position="726"/>
    </location>
</feature>
<dbReference type="Proteomes" id="UP000087766">
    <property type="component" value="Chromosome 5"/>
</dbReference>
<keyword evidence="1 2" id="KW-0103">Bromodomain</keyword>
<dbReference type="KEGG" id="vra:106762478"/>
<dbReference type="Pfam" id="PF00439">
    <property type="entry name" value="Bromodomain"/>
    <property type="match status" value="1"/>
</dbReference>
<feature type="compositionally biased region" description="Basic residues" evidence="3">
    <location>
        <begin position="315"/>
        <end position="324"/>
    </location>
</feature>
<feature type="compositionally biased region" description="Basic and acidic residues" evidence="3">
    <location>
        <begin position="217"/>
        <end position="232"/>
    </location>
</feature>
<dbReference type="SMART" id="SM00297">
    <property type="entry name" value="BROMO"/>
    <property type="match status" value="1"/>
</dbReference>
<feature type="domain" description="Bromo" evidence="4">
    <location>
        <begin position="361"/>
        <end position="433"/>
    </location>
</feature>
<evidence type="ECO:0000256" key="2">
    <source>
        <dbReference type="PROSITE-ProRule" id="PRU00035"/>
    </source>
</evidence>
<feature type="region of interest" description="Disordered" evidence="3">
    <location>
        <begin position="83"/>
        <end position="102"/>
    </location>
</feature>
<dbReference type="Gene3D" id="1.20.920.10">
    <property type="entry name" value="Bromodomain-like"/>
    <property type="match status" value="1"/>
</dbReference>
<protein>
    <submittedName>
        <fullName evidence="6">Uncharacterized protein LOC106762478</fullName>
    </submittedName>
</protein>
<gene>
    <name evidence="6" type="primary">LOC106762478</name>
</gene>
<organism evidence="5 6">
    <name type="scientific">Vigna radiata var. radiata</name>
    <name type="common">Mung bean</name>
    <name type="synonym">Phaseolus aureus</name>
    <dbReference type="NCBI Taxonomy" id="3916"/>
    <lineage>
        <taxon>Eukaryota</taxon>
        <taxon>Viridiplantae</taxon>
        <taxon>Streptophyta</taxon>
        <taxon>Embryophyta</taxon>
        <taxon>Tracheophyta</taxon>
        <taxon>Spermatophyta</taxon>
        <taxon>Magnoliopsida</taxon>
        <taxon>eudicotyledons</taxon>
        <taxon>Gunneridae</taxon>
        <taxon>Pentapetalae</taxon>
        <taxon>rosids</taxon>
        <taxon>fabids</taxon>
        <taxon>Fabales</taxon>
        <taxon>Fabaceae</taxon>
        <taxon>Papilionoideae</taxon>
        <taxon>50 kb inversion clade</taxon>
        <taxon>NPAAA clade</taxon>
        <taxon>indigoferoid/millettioid clade</taxon>
        <taxon>Phaseoleae</taxon>
        <taxon>Vigna</taxon>
    </lineage>
</organism>
<dbReference type="InterPro" id="IPR001005">
    <property type="entry name" value="SANT/Myb"/>
</dbReference>
<feature type="compositionally biased region" description="Basic and acidic residues" evidence="3">
    <location>
        <begin position="163"/>
        <end position="172"/>
    </location>
</feature>
<dbReference type="PROSITE" id="PS50014">
    <property type="entry name" value="BROMODOMAIN_2"/>
    <property type="match status" value="1"/>
</dbReference>
<feature type="compositionally biased region" description="Basic and acidic residues" evidence="3">
    <location>
        <begin position="1"/>
        <end position="17"/>
    </location>
</feature>